<dbReference type="Proteomes" id="UP000314294">
    <property type="component" value="Unassembled WGS sequence"/>
</dbReference>
<sequence length="126" mass="14262">MYFLQFLSTQVAAPVNSPIAPETSSFKSMKISDTAESSTAQEGRSLVIETEGAEKPHSAEQCGGNEALTRGTEDGDLWSQTIHRFFNQFFFPAFQHYQLLSRKMEEEKLRREALILGAWQRSKRAT</sequence>
<evidence type="ECO:0000313" key="1">
    <source>
        <dbReference type="EMBL" id="TNN43493.1"/>
    </source>
</evidence>
<comment type="caution">
    <text evidence="1">The sequence shown here is derived from an EMBL/GenBank/DDBJ whole genome shotgun (WGS) entry which is preliminary data.</text>
</comment>
<proteinExistence type="predicted"/>
<organism evidence="1 2">
    <name type="scientific">Liparis tanakae</name>
    <name type="common">Tanaka's snailfish</name>
    <dbReference type="NCBI Taxonomy" id="230148"/>
    <lineage>
        <taxon>Eukaryota</taxon>
        <taxon>Metazoa</taxon>
        <taxon>Chordata</taxon>
        <taxon>Craniata</taxon>
        <taxon>Vertebrata</taxon>
        <taxon>Euteleostomi</taxon>
        <taxon>Actinopterygii</taxon>
        <taxon>Neopterygii</taxon>
        <taxon>Teleostei</taxon>
        <taxon>Neoteleostei</taxon>
        <taxon>Acanthomorphata</taxon>
        <taxon>Eupercaria</taxon>
        <taxon>Perciformes</taxon>
        <taxon>Cottioidei</taxon>
        <taxon>Cottales</taxon>
        <taxon>Liparidae</taxon>
        <taxon>Liparis</taxon>
    </lineage>
</organism>
<gene>
    <name evidence="1" type="ORF">EYF80_046315</name>
</gene>
<keyword evidence="2" id="KW-1185">Reference proteome</keyword>
<protein>
    <submittedName>
        <fullName evidence="1">Uncharacterized protein</fullName>
    </submittedName>
</protein>
<accession>A0A4Z2FRT1</accession>
<dbReference type="AlphaFoldDB" id="A0A4Z2FRT1"/>
<reference evidence="1 2" key="1">
    <citation type="submission" date="2019-03" db="EMBL/GenBank/DDBJ databases">
        <title>First draft genome of Liparis tanakae, snailfish: a comprehensive survey of snailfish specific genes.</title>
        <authorList>
            <person name="Kim W."/>
            <person name="Song I."/>
            <person name="Jeong J.-H."/>
            <person name="Kim D."/>
            <person name="Kim S."/>
            <person name="Ryu S."/>
            <person name="Song J.Y."/>
            <person name="Lee S.K."/>
        </authorList>
    </citation>
    <scope>NUCLEOTIDE SEQUENCE [LARGE SCALE GENOMIC DNA]</scope>
    <source>
        <tissue evidence="1">Muscle</tissue>
    </source>
</reference>
<evidence type="ECO:0000313" key="2">
    <source>
        <dbReference type="Proteomes" id="UP000314294"/>
    </source>
</evidence>
<dbReference type="EMBL" id="SRLO01000962">
    <property type="protein sequence ID" value="TNN43493.1"/>
    <property type="molecule type" value="Genomic_DNA"/>
</dbReference>
<name>A0A4Z2FRT1_9TELE</name>